<dbReference type="AlphaFoldDB" id="A0A382LZH1"/>
<reference evidence="1" key="1">
    <citation type="submission" date="2018-05" db="EMBL/GenBank/DDBJ databases">
        <authorList>
            <person name="Lanie J.A."/>
            <person name="Ng W.-L."/>
            <person name="Kazmierczak K.M."/>
            <person name="Andrzejewski T.M."/>
            <person name="Davidsen T.M."/>
            <person name="Wayne K.J."/>
            <person name="Tettelin H."/>
            <person name="Glass J.I."/>
            <person name="Rusch D."/>
            <person name="Podicherti R."/>
            <person name="Tsui H.-C.T."/>
            <person name="Winkler M.E."/>
        </authorList>
    </citation>
    <scope>NUCLEOTIDE SEQUENCE</scope>
</reference>
<evidence type="ECO:0000313" key="1">
    <source>
        <dbReference type="EMBL" id="SVC41868.1"/>
    </source>
</evidence>
<accession>A0A382LZH1</accession>
<gene>
    <name evidence="1" type="ORF">METZ01_LOCUS294722</name>
</gene>
<dbReference type="EMBL" id="UINC01090167">
    <property type="protein sequence ID" value="SVC41868.1"/>
    <property type="molecule type" value="Genomic_DNA"/>
</dbReference>
<name>A0A382LZH1_9ZZZZ</name>
<protein>
    <submittedName>
        <fullName evidence="1">Uncharacterized protein</fullName>
    </submittedName>
</protein>
<organism evidence="1">
    <name type="scientific">marine metagenome</name>
    <dbReference type="NCBI Taxonomy" id="408172"/>
    <lineage>
        <taxon>unclassified sequences</taxon>
        <taxon>metagenomes</taxon>
        <taxon>ecological metagenomes</taxon>
    </lineage>
</organism>
<sequence length="38" mass="4200">SAILNEAFPEEVQELYETYNGSFASGQAMVNLDLVSDF</sequence>
<proteinExistence type="predicted"/>
<feature type="non-terminal residue" evidence="1">
    <location>
        <position position="1"/>
    </location>
</feature>